<evidence type="ECO:0000256" key="2">
    <source>
        <dbReference type="ARBA" id="ARBA00022553"/>
    </source>
</evidence>
<dbReference type="PANTHER" id="PTHR44845:SF6">
    <property type="entry name" value="BETA-ALANINE-ACTIVATING ENZYME"/>
    <property type="match status" value="1"/>
</dbReference>
<proteinExistence type="predicted"/>
<dbReference type="InterPro" id="IPR042099">
    <property type="entry name" value="ANL_N_sf"/>
</dbReference>
<dbReference type="Gene3D" id="3.40.50.12780">
    <property type="entry name" value="N-terminal domain of ligase-like"/>
    <property type="match status" value="1"/>
</dbReference>
<keyword evidence="2" id="KW-0597">Phosphoprotein</keyword>
<dbReference type="AlphaFoldDB" id="X1ES62"/>
<keyword evidence="1" id="KW-0596">Phosphopantetheine</keyword>
<organism evidence="4">
    <name type="scientific">marine sediment metagenome</name>
    <dbReference type="NCBI Taxonomy" id="412755"/>
    <lineage>
        <taxon>unclassified sequences</taxon>
        <taxon>metagenomes</taxon>
        <taxon>ecological metagenomes</taxon>
    </lineage>
</organism>
<dbReference type="SUPFAM" id="SSF56801">
    <property type="entry name" value="Acetyl-CoA synthetase-like"/>
    <property type="match status" value="1"/>
</dbReference>
<reference evidence="4" key="1">
    <citation type="journal article" date="2014" name="Front. Microbiol.">
        <title>High frequency of phylogenetically diverse reductive dehalogenase-homologous genes in deep subseafloor sedimentary metagenomes.</title>
        <authorList>
            <person name="Kawai M."/>
            <person name="Futagami T."/>
            <person name="Toyoda A."/>
            <person name="Takaki Y."/>
            <person name="Nishi S."/>
            <person name="Hori S."/>
            <person name="Arai W."/>
            <person name="Tsubouchi T."/>
            <person name="Morono Y."/>
            <person name="Uchiyama I."/>
            <person name="Ito T."/>
            <person name="Fujiyama A."/>
            <person name="Inagaki F."/>
            <person name="Takami H."/>
        </authorList>
    </citation>
    <scope>NUCLEOTIDE SEQUENCE</scope>
    <source>
        <strain evidence="4">Expedition CK06-06</strain>
    </source>
</reference>
<dbReference type="Pfam" id="PF00501">
    <property type="entry name" value="AMP-binding"/>
    <property type="match status" value="1"/>
</dbReference>
<protein>
    <recommendedName>
        <fullName evidence="3">AMP-dependent synthetase/ligase domain-containing protein</fullName>
    </recommendedName>
</protein>
<accession>X1ES62</accession>
<evidence type="ECO:0000313" key="4">
    <source>
        <dbReference type="EMBL" id="GAH11453.1"/>
    </source>
</evidence>
<sequence>MPNTFPALLTGASTYARDLGRAGFAGIGQWLMDKRISIVPTVPTALRCIAAELQQTEQNLEVRLLRLSGEPLSRDDVAQAARVFPEYCRILNWYGCTEVAVASWTTQVSRVHDVPAIPAGKVFGNIEVRIVGEHGLPVGNNCEGEITVGSDALFEGYWRQPQLNSQKFST</sequence>
<feature type="domain" description="AMP-dependent synthetase/ligase" evidence="3">
    <location>
        <begin position="5"/>
        <end position="158"/>
    </location>
</feature>
<evidence type="ECO:0000259" key="3">
    <source>
        <dbReference type="Pfam" id="PF00501"/>
    </source>
</evidence>
<name>X1ES62_9ZZZZ</name>
<comment type="caution">
    <text evidence="4">The sequence shown here is derived from an EMBL/GenBank/DDBJ whole genome shotgun (WGS) entry which is preliminary data.</text>
</comment>
<dbReference type="EMBL" id="BART01036487">
    <property type="protein sequence ID" value="GAH11453.1"/>
    <property type="molecule type" value="Genomic_DNA"/>
</dbReference>
<dbReference type="InterPro" id="IPR000873">
    <property type="entry name" value="AMP-dep_synth/lig_dom"/>
</dbReference>
<feature type="non-terminal residue" evidence="4">
    <location>
        <position position="170"/>
    </location>
</feature>
<dbReference type="PANTHER" id="PTHR44845">
    <property type="entry name" value="CARRIER DOMAIN-CONTAINING PROTEIN"/>
    <property type="match status" value="1"/>
</dbReference>
<evidence type="ECO:0000256" key="1">
    <source>
        <dbReference type="ARBA" id="ARBA00022450"/>
    </source>
</evidence>
<gene>
    <name evidence="4" type="ORF">S01H4_61508</name>
</gene>